<dbReference type="AlphaFoldDB" id="A0AAE1A2G7"/>
<organism evidence="3 4">
    <name type="scientific">Elysia crispata</name>
    <name type="common">lettuce slug</name>
    <dbReference type="NCBI Taxonomy" id="231223"/>
    <lineage>
        <taxon>Eukaryota</taxon>
        <taxon>Metazoa</taxon>
        <taxon>Spiralia</taxon>
        <taxon>Lophotrochozoa</taxon>
        <taxon>Mollusca</taxon>
        <taxon>Gastropoda</taxon>
        <taxon>Heterobranchia</taxon>
        <taxon>Euthyneura</taxon>
        <taxon>Panpulmonata</taxon>
        <taxon>Sacoglossa</taxon>
        <taxon>Placobranchoidea</taxon>
        <taxon>Plakobranchidae</taxon>
        <taxon>Elysia</taxon>
    </lineage>
</organism>
<proteinExistence type="predicted"/>
<comment type="caution">
    <text evidence="3">The sequence shown here is derived from an EMBL/GenBank/DDBJ whole genome shotgun (WGS) entry which is preliminary data.</text>
</comment>
<evidence type="ECO:0000256" key="1">
    <source>
        <dbReference type="SAM" id="MobiDB-lite"/>
    </source>
</evidence>
<feature type="compositionally biased region" description="Polar residues" evidence="1">
    <location>
        <begin position="343"/>
        <end position="352"/>
    </location>
</feature>
<keyword evidence="2" id="KW-1133">Transmembrane helix</keyword>
<feature type="region of interest" description="Disordered" evidence="1">
    <location>
        <begin position="335"/>
        <end position="377"/>
    </location>
</feature>
<dbReference type="Proteomes" id="UP001283361">
    <property type="component" value="Unassembled WGS sequence"/>
</dbReference>
<reference evidence="3" key="1">
    <citation type="journal article" date="2023" name="G3 (Bethesda)">
        <title>A reference genome for the long-term kleptoplast-retaining sea slug Elysia crispata morphotype clarki.</title>
        <authorList>
            <person name="Eastman K.E."/>
            <person name="Pendleton A.L."/>
            <person name="Shaikh M.A."/>
            <person name="Suttiyut T."/>
            <person name="Ogas R."/>
            <person name="Tomko P."/>
            <person name="Gavelis G."/>
            <person name="Widhalm J.R."/>
            <person name="Wisecaver J.H."/>
        </authorList>
    </citation>
    <scope>NUCLEOTIDE SEQUENCE</scope>
    <source>
        <strain evidence="3">ECLA1</strain>
    </source>
</reference>
<sequence>MSPEWRANQSEQCQILVATSQPGYPGTSRNFQMRKHNAVYQEYQEEKIMFIYVKIVWFQKIDEVILPGATCLVRKKELQTFTKMDHSERATRTLLILVSTLALHAQGIKNKEECCTLRMSFLEDFKIDFYNSDRKSFLKCLCSSQFSSCTFMYEKRNAVNFMVNHVGQGERSEKSKHSVFVCDMPQGNSFEVTCRRKPVEFYACDANTTCRFSHLKISTDIKCPSSCVVLAWPGYEHEVTYTYVIGDMEKERGNCDSTLTTSISTGVTTPISVDPGISSVTVNSTTQTILASTLPPTDHRDPTVTIAVVVACILFAVLICGLAALVICMKNRRKPNNKEEQPDNTATSTNQDGADVKEPNVYSRLNNGRKEAPQEVSRSLLEQYDLKNFMNVSPQPSDTNREPRQTLVATSTNRDATHAATDHVKNKHYYNYVDIKDVHPPDPECCGDGHDMNNDENEEGHPEHRAKVTSSVHDDDAYTAYNSISSGDAYYTIPNYKSTLSEPKPGYSRVHCGPSNSHHNLNAAGSGCVINNKSHQRLHQPFKVVTSTNQDGADVKEPNVYSRLDNGRKEAPQEVSRSLLEQYDLKNFLNVSPQPSDSNREPEQNSVAKSINRDTTYTATGHVKGFYYKLEPDH</sequence>
<keyword evidence="4" id="KW-1185">Reference proteome</keyword>
<keyword evidence="2" id="KW-0472">Membrane</keyword>
<evidence type="ECO:0000256" key="2">
    <source>
        <dbReference type="SAM" id="Phobius"/>
    </source>
</evidence>
<gene>
    <name evidence="3" type="ORF">RRG08_039924</name>
</gene>
<feature type="transmembrane region" description="Helical" evidence="2">
    <location>
        <begin position="304"/>
        <end position="328"/>
    </location>
</feature>
<name>A0AAE1A2G7_9GAST</name>
<accession>A0AAE1A2G7</accession>
<keyword evidence="2" id="KW-0812">Transmembrane</keyword>
<dbReference type="EMBL" id="JAWDGP010002831">
    <property type="protein sequence ID" value="KAK3779436.1"/>
    <property type="molecule type" value="Genomic_DNA"/>
</dbReference>
<evidence type="ECO:0000313" key="4">
    <source>
        <dbReference type="Proteomes" id="UP001283361"/>
    </source>
</evidence>
<evidence type="ECO:0000313" key="3">
    <source>
        <dbReference type="EMBL" id="KAK3779436.1"/>
    </source>
</evidence>
<protein>
    <submittedName>
        <fullName evidence="3">Uncharacterized protein</fullName>
    </submittedName>
</protein>